<sequence length="39" mass="4622">MLISLKNIDFDNVKKISRHKIKKVKNIFANLFCVFLVDK</sequence>
<proteinExistence type="predicted"/>
<dbReference type="EMBL" id="JXJX01000001">
    <property type="protein sequence ID" value="PCS08223.1"/>
    <property type="molecule type" value="Genomic_DNA"/>
</dbReference>
<protein>
    <submittedName>
        <fullName evidence="1">Uncharacterized protein</fullName>
    </submittedName>
</protein>
<accession>A0A2A5S452</accession>
<dbReference type="Proteomes" id="UP000242246">
    <property type="component" value="Unassembled WGS sequence"/>
</dbReference>
<evidence type="ECO:0000313" key="1">
    <source>
        <dbReference type="EMBL" id="PCS08223.1"/>
    </source>
</evidence>
<evidence type="ECO:0000313" key="2">
    <source>
        <dbReference type="Proteomes" id="UP000242246"/>
    </source>
</evidence>
<dbReference type="AlphaFoldDB" id="A0A2A5S452"/>
<reference evidence="1 2" key="1">
    <citation type="submission" date="2014-12" db="EMBL/GenBank/DDBJ databases">
        <title>Draft genome sequences of 10 type strains of Lactococcus.</title>
        <authorList>
            <person name="Sun Z."/>
            <person name="Zhong Z."/>
            <person name="Liu W."/>
            <person name="Zhang W."/>
            <person name="Zhang H."/>
        </authorList>
    </citation>
    <scope>NUCLEOTIDE SEQUENCE [LARGE SCALE GENOMIC DNA]</scope>
    <source>
        <strain evidence="1 2">DSM 20686</strain>
    </source>
</reference>
<organism evidence="1 2">
    <name type="scientific">Pseudolactococcus plantarum</name>
    <dbReference type="NCBI Taxonomy" id="1365"/>
    <lineage>
        <taxon>Bacteria</taxon>
        <taxon>Bacillati</taxon>
        <taxon>Bacillota</taxon>
        <taxon>Bacilli</taxon>
        <taxon>Lactobacillales</taxon>
        <taxon>Streptococcaceae</taxon>
        <taxon>Pseudolactococcus</taxon>
    </lineage>
</organism>
<comment type="caution">
    <text evidence="1">The sequence shown here is derived from an EMBL/GenBank/DDBJ whole genome shotgun (WGS) entry which is preliminary data.</text>
</comment>
<gene>
    <name evidence="1" type="ORF">RU87_GL000046</name>
</gene>
<name>A0A2A5S452_9LACT</name>
<keyword evidence="2" id="KW-1185">Reference proteome</keyword>